<name>A0A9X3PQD1_9ACTN</name>
<protein>
    <submittedName>
        <fullName evidence="3">Uncharacterized protein</fullName>
    </submittedName>
</protein>
<evidence type="ECO:0000313" key="5">
    <source>
        <dbReference type="Proteomes" id="UP001145799"/>
    </source>
</evidence>
<reference evidence="3" key="1">
    <citation type="submission" date="2022-12" db="EMBL/GenBank/DDBJ databases">
        <title>Gycomyces niveus sp.nov., a novel actinomycete isolated from soil in Shouguang.</title>
        <authorList>
            <person name="Yang X."/>
        </authorList>
    </citation>
    <scope>NUCLEOTIDE SEQUENCE</scope>
    <source>
        <strain evidence="3">DSM 44724</strain>
    </source>
</reference>
<accession>A0A9X3PQD1</accession>
<dbReference type="RefSeq" id="WP_270124777.1">
    <property type="nucleotide sequence ID" value="NZ_BAAAOM010000004.1"/>
</dbReference>
<feature type="transmembrane region" description="Helical" evidence="2">
    <location>
        <begin position="42"/>
        <end position="64"/>
    </location>
</feature>
<gene>
    <name evidence="4" type="ORF">J2S69_002764</name>
    <name evidence="3" type="ORF">O2L01_25015</name>
</gene>
<evidence type="ECO:0000313" key="3">
    <source>
        <dbReference type="EMBL" id="MDA1388280.1"/>
    </source>
</evidence>
<dbReference type="EMBL" id="JAVDYD010000001">
    <property type="protein sequence ID" value="MDR7339045.1"/>
    <property type="molecule type" value="Genomic_DNA"/>
</dbReference>
<reference evidence="4 6" key="2">
    <citation type="submission" date="2023-07" db="EMBL/GenBank/DDBJ databases">
        <title>Sequencing the genomes of 1000 actinobacteria strains.</title>
        <authorList>
            <person name="Klenk H.-P."/>
        </authorList>
    </citation>
    <scope>NUCLEOTIDE SEQUENCE [LARGE SCALE GENOMIC DNA]</scope>
    <source>
        <strain evidence="4 6">DSM 44724</strain>
    </source>
</reference>
<sequence>MDTAIEPTKQSETDDEPSQAEDWHDEEHGGHQSGSDLLRSTLPVIVGSVAVGIAAVAVVGVQLSRRRRSKTLLRRAAAHMEDARKALSHTAAGLPERGKAVVRRVHR</sequence>
<evidence type="ECO:0000256" key="1">
    <source>
        <dbReference type="SAM" id="MobiDB-lite"/>
    </source>
</evidence>
<comment type="caution">
    <text evidence="3">The sequence shown here is derived from an EMBL/GenBank/DDBJ whole genome shotgun (WGS) entry which is preliminary data.</text>
</comment>
<feature type="region of interest" description="Disordered" evidence="1">
    <location>
        <begin position="1"/>
        <end position="37"/>
    </location>
</feature>
<dbReference type="Proteomes" id="UP001145799">
    <property type="component" value="Unassembled WGS sequence"/>
</dbReference>
<evidence type="ECO:0000313" key="4">
    <source>
        <dbReference type="EMBL" id="MDR7339045.1"/>
    </source>
</evidence>
<feature type="compositionally biased region" description="Basic and acidic residues" evidence="1">
    <location>
        <begin position="21"/>
        <end position="30"/>
    </location>
</feature>
<proteinExistence type="predicted"/>
<feature type="region of interest" description="Disordered" evidence="1">
    <location>
        <begin position="88"/>
        <end position="107"/>
    </location>
</feature>
<dbReference type="AlphaFoldDB" id="A0A9X3PQD1"/>
<dbReference type="Proteomes" id="UP001183604">
    <property type="component" value="Unassembled WGS sequence"/>
</dbReference>
<evidence type="ECO:0000313" key="6">
    <source>
        <dbReference type="Proteomes" id="UP001183604"/>
    </source>
</evidence>
<dbReference type="EMBL" id="JAPZVQ010000026">
    <property type="protein sequence ID" value="MDA1388280.1"/>
    <property type="molecule type" value="Genomic_DNA"/>
</dbReference>
<keyword evidence="2" id="KW-0472">Membrane</keyword>
<organism evidence="3 5">
    <name type="scientific">Glycomyces lechevalierae</name>
    <dbReference type="NCBI Taxonomy" id="256034"/>
    <lineage>
        <taxon>Bacteria</taxon>
        <taxon>Bacillati</taxon>
        <taxon>Actinomycetota</taxon>
        <taxon>Actinomycetes</taxon>
        <taxon>Glycomycetales</taxon>
        <taxon>Glycomycetaceae</taxon>
        <taxon>Glycomyces</taxon>
    </lineage>
</organism>
<keyword evidence="6" id="KW-1185">Reference proteome</keyword>
<evidence type="ECO:0000256" key="2">
    <source>
        <dbReference type="SAM" id="Phobius"/>
    </source>
</evidence>
<keyword evidence="2" id="KW-1133">Transmembrane helix</keyword>
<keyword evidence="2" id="KW-0812">Transmembrane</keyword>